<organism evidence="2 3">
    <name type="scientific">Yersinia intermedia</name>
    <dbReference type="NCBI Taxonomy" id="631"/>
    <lineage>
        <taxon>Bacteria</taxon>
        <taxon>Pseudomonadati</taxon>
        <taxon>Pseudomonadota</taxon>
        <taxon>Gammaproteobacteria</taxon>
        <taxon>Enterobacterales</taxon>
        <taxon>Yersiniaceae</taxon>
        <taxon>Yersinia</taxon>
    </lineage>
</organism>
<dbReference type="Gene3D" id="2.60.40.1090">
    <property type="entry name" value="Fimbrial-type adhesion domain"/>
    <property type="match status" value="1"/>
</dbReference>
<dbReference type="EMBL" id="CWJI01000003">
    <property type="protein sequence ID" value="CRY54881.1"/>
    <property type="molecule type" value="Genomic_DNA"/>
</dbReference>
<reference evidence="3" key="1">
    <citation type="submission" date="2015-03" db="EMBL/GenBank/DDBJ databases">
        <authorList>
            <consortium name="Pathogen Informatics"/>
        </authorList>
    </citation>
    <scope>NUCLEOTIDE SEQUENCE [LARGE SCALE GENOMIC DNA]</scope>
    <source>
        <strain evidence="3">R148</strain>
    </source>
</reference>
<dbReference type="Pfam" id="PF00419">
    <property type="entry name" value="Fimbrial"/>
    <property type="match status" value="1"/>
</dbReference>
<protein>
    <submittedName>
        <fullName evidence="2">Exported pilin protein</fullName>
    </submittedName>
</protein>
<evidence type="ECO:0000259" key="1">
    <source>
        <dbReference type="Pfam" id="PF00419"/>
    </source>
</evidence>
<dbReference type="InterPro" id="IPR008966">
    <property type="entry name" value="Adhesion_dom_sf"/>
</dbReference>
<gene>
    <name evidence="2" type="primary">mrfF_4</name>
    <name evidence="2" type="ORF">ERS008476_01850</name>
</gene>
<dbReference type="Proteomes" id="UP000043316">
    <property type="component" value="Unassembled WGS sequence"/>
</dbReference>
<evidence type="ECO:0000313" key="2">
    <source>
        <dbReference type="EMBL" id="CRY54881.1"/>
    </source>
</evidence>
<dbReference type="InterPro" id="IPR036937">
    <property type="entry name" value="Adhesion_dom_fimbrial_sf"/>
</dbReference>
<name>A0A0H5MCT6_YERIN</name>
<evidence type="ECO:0000313" key="3">
    <source>
        <dbReference type="Proteomes" id="UP000043316"/>
    </source>
</evidence>
<feature type="domain" description="Fimbrial-type adhesion" evidence="1">
    <location>
        <begin position="36"/>
        <end position="166"/>
    </location>
</feature>
<dbReference type="InterPro" id="IPR000259">
    <property type="entry name" value="Adhesion_dom_fimbrial"/>
</dbReference>
<dbReference type="AlphaFoldDB" id="A0A0H5MCT6"/>
<sequence>MIISIRKHQFRYHFFLFLGLLFFRYDKVNAEIIQVNISGVITEPPSCVINGGNNIDVDFGSKVMTNLVNGSNYLQKVTYSVTCKNSTSNSMRMKISGDTAGFSNTALKTSNDNLGIEFLLNGKVHSGWFDYTYPSIPKLEAVPIKRGGSVLDTGFFDGTATLIVEFR</sequence>
<dbReference type="GO" id="GO:0007155">
    <property type="term" value="P:cell adhesion"/>
    <property type="evidence" value="ECO:0007669"/>
    <property type="project" value="InterPro"/>
</dbReference>
<dbReference type="SUPFAM" id="SSF49401">
    <property type="entry name" value="Bacterial adhesins"/>
    <property type="match status" value="1"/>
</dbReference>
<dbReference type="GO" id="GO:0009289">
    <property type="term" value="C:pilus"/>
    <property type="evidence" value="ECO:0007669"/>
    <property type="project" value="InterPro"/>
</dbReference>
<proteinExistence type="predicted"/>
<accession>A0A0H5MCT6</accession>